<evidence type="ECO:0000313" key="4">
    <source>
        <dbReference type="EMBL" id="MCW1924982.1"/>
    </source>
</evidence>
<dbReference type="InterPro" id="IPR011050">
    <property type="entry name" value="Pectin_lyase_fold/virulence"/>
</dbReference>
<evidence type="ECO:0000256" key="3">
    <source>
        <dbReference type="ARBA" id="ARBA00023180"/>
    </source>
</evidence>
<evidence type="ECO:0000256" key="1">
    <source>
        <dbReference type="ARBA" id="ARBA00022723"/>
    </source>
</evidence>
<keyword evidence="3" id="KW-0325">Glycoprotein</keyword>
<dbReference type="InterPro" id="IPR013425">
    <property type="entry name" value="Autotrns_rpt"/>
</dbReference>
<evidence type="ECO:0000256" key="2">
    <source>
        <dbReference type="ARBA" id="ARBA00022729"/>
    </source>
</evidence>
<accession>A0ABT3GN88</accession>
<proteinExistence type="predicted"/>
<evidence type="ECO:0000313" key="5">
    <source>
        <dbReference type="Proteomes" id="UP001320876"/>
    </source>
</evidence>
<dbReference type="PANTHER" id="PTHR42970:SF1">
    <property type="entry name" value="PECTATE LYASE C-RELATED"/>
    <property type="match status" value="1"/>
</dbReference>
<name>A0ABT3GN88_9BACT</name>
<dbReference type="RefSeq" id="WP_264489090.1">
    <property type="nucleotide sequence ID" value="NZ_JAPDDT010000011.1"/>
</dbReference>
<dbReference type="InterPro" id="IPR012334">
    <property type="entry name" value="Pectin_lyas_fold"/>
</dbReference>
<dbReference type="PANTHER" id="PTHR42970">
    <property type="entry name" value="PECTATE LYASE C-RELATED"/>
    <property type="match status" value="1"/>
</dbReference>
<comment type="caution">
    <text evidence="4">The sequence shown here is derived from an EMBL/GenBank/DDBJ whole genome shotgun (WGS) entry which is preliminary data.</text>
</comment>
<dbReference type="InterPro" id="IPR052063">
    <property type="entry name" value="Polysaccharide_Lyase_1"/>
</dbReference>
<dbReference type="Pfam" id="PF12951">
    <property type="entry name" value="PATR"/>
    <property type="match status" value="4"/>
</dbReference>
<dbReference type="Proteomes" id="UP001320876">
    <property type="component" value="Unassembled WGS sequence"/>
</dbReference>
<dbReference type="EMBL" id="JAPDDT010000011">
    <property type="protein sequence ID" value="MCW1924982.1"/>
    <property type="molecule type" value="Genomic_DNA"/>
</dbReference>
<dbReference type="SUPFAM" id="SSF51126">
    <property type="entry name" value="Pectin lyase-like"/>
    <property type="match status" value="3"/>
</dbReference>
<sequence>MKRLLLPLLIGSAAGQTIPAFPGAEGYGGYAKGGRGGDVYVVTNLNASGAGSFRNGIETVPTAGRTIVFAVSGHIHINGLRLTGSKVTIAGQTAPGDGVGLVDGTFRISGDDVVVRHLRFRHRKGGSGGDCVNLDSGSLNSVLDSVSMQFSTDENFSSFNSPPENVTMQWSVNAWGLESHSCGGLWDQNHATCHHSLWAHNHTRNPKARPAGLLEWTNNVTFDWDIGFIMGDSETPASWKANVIGNYFLSPPGNTRSRALEKATVDRNGAPNFSVHLSNNRHDSDGDGILNGTDKGYGIVAGSEFQAGDPAGANRYAKSLTPFANTGAIPVSTDDPVVAFKKVVSKSGALRLDIDPARPLRDEVDTRLIQNLVNQTANHITRESDLAGVSNGGIGTLNSTAAPLDLDRDGMPDYYESALGWNPALQDHNTALPNSGGLLTGTTFMPGGTPAGYTRLEEYLHFLAIPHGTVAKNTASEPSSVPTSVQVDLKKFTSGFSSSPVFTVSNISNGDIAQSGPGNHLVTFTPDLNHVGRARFDFMVTDAAGHSWTQTCALLVTNAGLPRDLKWVGGLASNAWDATTNNWSRNGTATAFSFGDRVAFDDSGSKSPAINVTGTVSPTSMDVDATGNYTTTGTGSIASSGPLTKRGTGTLTLGNTGGNSFTGITLASGALTIGNGTALGGAPLRIEGGTLNMGANAPGSAITIAGPATITGGDGGGAHGLGALSGNGPLTIQQNNVFDLEGDMSGYSGTLTFTGNSGVRLFGSTGSAAATFNLGNGTTSLNKRSNVTTPISFGGLAGGASTTLSGATGGGNTTATAYQIGGNGSSTVFSGNIGNGGGTTSITKTGAGTLTLAGTGSYTGATTVSQGGLLVDGSLGSTAVTVASGALLGGDGSVAGAITASAGAFLSPGTEPFTGATFTANGGLALNGNTLYFDMANTPAGANDRIAMSGTLALTGTQYFQFLLLQGPLQAGTYDLITGATNSTVNGVNLTHNLPNDSRQTFALGRSAAGLNPSKVWLTVTGNPATLTWTGTTNGTWDTTATGNWTGASPDKFYNNDDVVLNDITATTRSVALSGTVAPRTATITTTLGYTFTGTGSIGGNAALTKNGSGTLTFANTTANTFTGGLTLNAGTVALANDTANASALGTGPVTLNAGVLSMYDNDSTYNTFTAALVVPAGATARLNADSRVDLYGTLAGAGMLNFYVPWVRTTMFSDWSAFTGTINVLTDGSGGDFRMGTSYGFPGFPQATVALTDKVWTYYTGTLAQGEGTTVSIGALSGTPFSVLQGGATGGRALTYRIGGKNTDATFAGTLSEQNTGTATTYIKTGSGTWTLSGSGAWNGGTNVEQGTLRLTGTFTSATATQVMPGATLKLEGGSLTTDATKIASGASFYGHGTIASDFVQDGTLDGRGHVTGTPGTLAIQGSAFLGSTSLNRLRAGTSSDLIAVEGDLALGGTVQVSLAPGTGFGRYPLFTHGGALSGSALLTGIPIGTTAHLSTTIAGQVALVIDDTDEDGLPDSWEQSNFGGLTQTATGDKDSDGTSNLVEHRLGLDPSSGASAFKANFAGRTITWPSSSGIVFTVKRSVTLSPDWQSVGSVTGGPGNTASFTDPASFEKAFYKIEFTP</sequence>
<protein>
    <submittedName>
        <fullName evidence="4">Autotransporter-associated beta strand repeat-containing protein</fullName>
    </submittedName>
</protein>
<organism evidence="4 5">
    <name type="scientific">Luteolibacter arcticus</name>
    <dbReference type="NCBI Taxonomy" id="1581411"/>
    <lineage>
        <taxon>Bacteria</taxon>
        <taxon>Pseudomonadati</taxon>
        <taxon>Verrucomicrobiota</taxon>
        <taxon>Verrucomicrobiia</taxon>
        <taxon>Verrucomicrobiales</taxon>
        <taxon>Verrucomicrobiaceae</taxon>
        <taxon>Luteolibacter</taxon>
    </lineage>
</organism>
<dbReference type="Gene3D" id="2.160.20.10">
    <property type="entry name" value="Single-stranded right-handed beta-helix, Pectin lyase-like"/>
    <property type="match status" value="1"/>
</dbReference>
<gene>
    <name evidence="4" type="ORF">OKA05_20635</name>
</gene>
<keyword evidence="2" id="KW-0732">Signal</keyword>
<reference evidence="4 5" key="1">
    <citation type="submission" date="2022-10" db="EMBL/GenBank/DDBJ databases">
        <title>Luteolibacter arcticus strain CCTCC AB 2014275, whole genome shotgun sequencing project.</title>
        <authorList>
            <person name="Zhao G."/>
            <person name="Shen L."/>
        </authorList>
    </citation>
    <scope>NUCLEOTIDE SEQUENCE [LARGE SCALE GENOMIC DNA]</scope>
    <source>
        <strain evidence="4 5">CCTCC AB 2014275</strain>
    </source>
</reference>
<keyword evidence="5" id="KW-1185">Reference proteome</keyword>
<dbReference type="NCBIfam" id="TIGR02601">
    <property type="entry name" value="autotrns_rpt"/>
    <property type="match status" value="3"/>
</dbReference>
<keyword evidence="1" id="KW-0479">Metal-binding</keyword>